<dbReference type="EMBL" id="CP065673">
    <property type="protein sequence ID" value="QPS22061.1"/>
    <property type="molecule type" value="Genomic_DNA"/>
</dbReference>
<protein>
    <submittedName>
        <fullName evidence="2">Uncharacterized protein</fullName>
    </submittedName>
</protein>
<evidence type="ECO:0000313" key="3">
    <source>
        <dbReference type="Proteomes" id="UP000248897"/>
    </source>
</evidence>
<gene>
    <name evidence="1" type="ORF">I6G64_06590</name>
    <name evidence="2" type="ORF">NCTC12961_01433</name>
</gene>
<dbReference type="AlphaFoldDB" id="A0A2X4UDB4"/>
<dbReference type="Proteomes" id="UP000248897">
    <property type="component" value="Chromosome 1"/>
</dbReference>
<dbReference type="Pfam" id="PF23499">
    <property type="entry name" value="YnfU"/>
    <property type="match status" value="1"/>
</dbReference>
<evidence type="ECO:0000313" key="1">
    <source>
        <dbReference type="EMBL" id="QPS22061.1"/>
    </source>
</evidence>
<evidence type="ECO:0000313" key="4">
    <source>
        <dbReference type="Proteomes" id="UP000594967"/>
    </source>
</evidence>
<keyword evidence="4" id="KW-1185">Reference proteome</keyword>
<dbReference type="EMBL" id="LS483469">
    <property type="protein sequence ID" value="SQI33438.1"/>
    <property type="molecule type" value="Genomic_DNA"/>
</dbReference>
<dbReference type="Proteomes" id="UP000594967">
    <property type="component" value="Chromosome"/>
</dbReference>
<reference evidence="1 4" key="2">
    <citation type="submission" date="2020-12" db="EMBL/GenBank/DDBJ databases">
        <title>FDA dAtabase for Regulatory Grade micrObial Sequences (FDA-ARGOS): Supporting development and validation of Infectious Disease Dx tests.</title>
        <authorList>
            <person name="Sproer C."/>
            <person name="Gronow S."/>
            <person name="Severitt S."/>
            <person name="Schroder I."/>
            <person name="Tallon L."/>
            <person name="Sadzewicz L."/>
            <person name="Zhao X."/>
            <person name="Boylan J."/>
            <person name="Ott S."/>
            <person name="Bowen H."/>
            <person name="Vavikolanu K."/>
            <person name="Mehta A."/>
            <person name="Aluvathingal J."/>
            <person name="Nadendla S."/>
            <person name="Lowell S."/>
            <person name="Myers T."/>
            <person name="Yan Y."/>
            <person name="Sichtig H."/>
        </authorList>
    </citation>
    <scope>NUCLEOTIDE SEQUENCE [LARGE SCALE GENOMIC DNA]</scope>
    <source>
        <strain evidence="1 4">FDAARGOS_907</strain>
    </source>
</reference>
<accession>A0A2X4UDB4</accession>
<dbReference type="InterPro" id="IPR057793">
    <property type="entry name" value="YnfU-like"/>
</dbReference>
<name>A0A2X4UDB4_SERPL</name>
<sequence length="101" mass="11392">MLTVAPALRDGHGALPTSHNRLINNRFRAIKSTGWYTDNPYIYPVKDMSIFDALKMFSATSVKVTCPKCAYASEQSSSKMRKNITMICPKCGHYFRPGEEK</sequence>
<reference evidence="2 3" key="1">
    <citation type="submission" date="2018-06" db="EMBL/GenBank/DDBJ databases">
        <authorList>
            <consortium name="Pathogen Informatics"/>
            <person name="Doyle S."/>
        </authorList>
    </citation>
    <scope>NUCLEOTIDE SEQUENCE [LARGE SCALE GENOMIC DNA]</scope>
    <source>
        <strain evidence="2 3">NCTC12961</strain>
    </source>
</reference>
<dbReference type="RefSeq" id="WP_063197930.1">
    <property type="nucleotide sequence ID" value="NZ_CAMITG010000006.1"/>
</dbReference>
<organism evidence="2 3">
    <name type="scientific">Serratia plymuthica</name>
    <dbReference type="NCBI Taxonomy" id="82996"/>
    <lineage>
        <taxon>Bacteria</taxon>
        <taxon>Pseudomonadati</taxon>
        <taxon>Pseudomonadota</taxon>
        <taxon>Gammaproteobacteria</taxon>
        <taxon>Enterobacterales</taxon>
        <taxon>Yersiniaceae</taxon>
        <taxon>Serratia</taxon>
    </lineage>
</organism>
<dbReference type="NCBIfam" id="NF038384">
    <property type="entry name" value="zinc_YnfU_fam"/>
    <property type="match status" value="1"/>
</dbReference>
<proteinExistence type="predicted"/>
<evidence type="ECO:0000313" key="2">
    <source>
        <dbReference type="EMBL" id="SQI33438.1"/>
    </source>
</evidence>